<evidence type="ECO:0000256" key="1">
    <source>
        <dbReference type="ARBA" id="ARBA00001974"/>
    </source>
</evidence>
<dbReference type="Pfam" id="PF00743">
    <property type="entry name" value="FMO-like"/>
    <property type="match status" value="1"/>
</dbReference>
<comment type="similarity">
    <text evidence="2">Belongs to the FAD-binding monooxygenase family.</text>
</comment>
<keyword evidence="6" id="KW-0560">Oxidoreductase</keyword>
<dbReference type="SUPFAM" id="SSF51905">
    <property type="entry name" value="FAD/NAD(P)-binding domain"/>
    <property type="match status" value="2"/>
</dbReference>
<evidence type="ECO:0000313" key="9">
    <source>
        <dbReference type="EMBL" id="OAL38062.1"/>
    </source>
</evidence>
<accession>A0A178D8Z4</accession>
<dbReference type="EMBL" id="LVCJ01000011">
    <property type="protein sequence ID" value="OAL38062.1"/>
    <property type="molecule type" value="Genomic_DNA"/>
</dbReference>
<evidence type="ECO:0000256" key="6">
    <source>
        <dbReference type="ARBA" id="ARBA00023002"/>
    </source>
</evidence>
<evidence type="ECO:0000256" key="3">
    <source>
        <dbReference type="ARBA" id="ARBA00022630"/>
    </source>
</evidence>
<dbReference type="OrthoDB" id="66881at2759"/>
<dbReference type="AlphaFoldDB" id="A0A178D8Z4"/>
<dbReference type="Proteomes" id="UP000185904">
    <property type="component" value="Unassembled WGS sequence"/>
</dbReference>
<dbReference type="GO" id="GO:0050661">
    <property type="term" value="F:NADP binding"/>
    <property type="evidence" value="ECO:0007669"/>
    <property type="project" value="InterPro"/>
</dbReference>
<keyword evidence="7" id="KW-0503">Monooxygenase</keyword>
<evidence type="ECO:0000256" key="8">
    <source>
        <dbReference type="SAM" id="MobiDB-lite"/>
    </source>
</evidence>
<reference evidence="9 10" key="1">
    <citation type="submission" date="2016-03" db="EMBL/GenBank/DDBJ databases">
        <title>The draft genome sequence of Fonsecaea nubica causative agent of cutaneous subcutaneous infection in human host.</title>
        <authorList>
            <person name="Costa F."/>
            <person name="Sybren D.H."/>
            <person name="Raittz R.T."/>
            <person name="Weiss V.A."/>
            <person name="Leao A.C."/>
            <person name="Gomes R."/>
            <person name="De Souza E.M."/>
            <person name="Pedrosa F.O."/>
            <person name="Steffens M.B."/>
            <person name="Bombassaro A."/>
            <person name="Tadra-Sfeir M.Z."/>
            <person name="Moreno L.F."/>
            <person name="Najafzadeh M.J."/>
            <person name="Felipe M.S."/>
            <person name="Teixeira M."/>
            <person name="Sun J."/>
            <person name="Xi L."/>
            <person name="Castro M.A."/>
            <person name="Vicente V.A."/>
        </authorList>
    </citation>
    <scope>NUCLEOTIDE SEQUENCE [LARGE SCALE GENOMIC DNA]</scope>
    <source>
        <strain evidence="9 10">CBS 269.64</strain>
    </source>
</reference>
<feature type="region of interest" description="Disordered" evidence="8">
    <location>
        <begin position="313"/>
        <end position="332"/>
    </location>
</feature>
<keyword evidence="3" id="KW-0285">Flavoprotein</keyword>
<sequence length="554" mass="62787">MAQNGVKEYDAIIVGGGFGGCYLLRNLRKLGYNVKLFEEGEGLGGVWWHNSYPGARVDTSAPFYEFSDPELWADWNWNEAFPGQKELTEYFKYVDKKWDLSKDILFGTRVTGAEWNEKERKWLVHTNNDTQAVTRFLLLATGFAAKIYVPPLKGLETFQGIACHTARWPKGGIDFRGKRVGVIGTGASGVQVIQEIGRVTKELTVFQRTPNYSMPMGQQKLNVELQMAKKKGYGDLFKLMKQTYAGWDYNPDPRKGLEDDEAERLRFWESLWKKGGFNPWLGNYSDLMGNEEVNTLMYNFWRDKVRARITKDDPELKENLAPEKPPHPFGTKRPSLEQDYYEVYNLPHVNLVPLKKNPIEEITPTGLRTADGKEYDLDILVLATGFDAVTGSFTRIDIKGTDGLSLKDDWANGSRTFLGMATSGFPNMLFMYGPQSPTAFAIGPTISEIQGDWIIKTLEAMKQNNQTRIDATRDAEAKWGKTTNDDANLTLIPKNETSWYMGGNIPGKPRESLNYVAGLPSYRKAIDECIENGFEGFVLSQRESPWREPSKSEI</sequence>
<evidence type="ECO:0000256" key="7">
    <source>
        <dbReference type="ARBA" id="ARBA00023033"/>
    </source>
</evidence>
<feature type="compositionally biased region" description="Basic and acidic residues" evidence="8">
    <location>
        <begin position="313"/>
        <end position="326"/>
    </location>
</feature>
<dbReference type="Gene3D" id="3.50.50.60">
    <property type="entry name" value="FAD/NAD(P)-binding domain"/>
    <property type="match status" value="2"/>
</dbReference>
<name>A0A178D8Z4_9EURO</name>
<evidence type="ECO:0008006" key="11">
    <source>
        <dbReference type="Google" id="ProtNLM"/>
    </source>
</evidence>
<keyword evidence="4" id="KW-0274">FAD</keyword>
<gene>
    <name evidence="9" type="ORF">AYO20_02514</name>
</gene>
<evidence type="ECO:0000256" key="4">
    <source>
        <dbReference type="ARBA" id="ARBA00022827"/>
    </source>
</evidence>
<dbReference type="InterPro" id="IPR050775">
    <property type="entry name" value="FAD-binding_Monooxygenases"/>
</dbReference>
<comment type="caution">
    <text evidence="9">The sequence shown here is derived from an EMBL/GenBank/DDBJ whole genome shotgun (WGS) entry which is preliminary data.</text>
</comment>
<organism evidence="9 10">
    <name type="scientific">Fonsecaea nubica</name>
    <dbReference type="NCBI Taxonomy" id="856822"/>
    <lineage>
        <taxon>Eukaryota</taxon>
        <taxon>Fungi</taxon>
        <taxon>Dikarya</taxon>
        <taxon>Ascomycota</taxon>
        <taxon>Pezizomycotina</taxon>
        <taxon>Eurotiomycetes</taxon>
        <taxon>Chaetothyriomycetidae</taxon>
        <taxon>Chaetothyriales</taxon>
        <taxon>Herpotrichiellaceae</taxon>
        <taxon>Fonsecaea</taxon>
    </lineage>
</organism>
<evidence type="ECO:0000313" key="10">
    <source>
        <dbReference type="Proteomes" id="UP000185904"/>
    </source>
</evidence>
<dbReference type="InterPro" id="IPR036188">
    <property type="entry name" value="FAD/NAD-bd_sf"/>
</dbReference>
<evidence type="ECO:0000256" key="2">
    <source>
        <dbReference type="ARBA" id="ARBA00010139"/>
    </source>
</evidence>
<keyword evidence="5" id="KW-0521">NADP</keyword>
<dbReference type="RefSeq" id="XP_022503074.1">
    <property type="nucleotide sequence ID" value="XM_022640818.1"/>
</dbReference>
<dbReference type="PANTHER" id="PTHR43098">
    <property type="entry name" value="L-ORNITHINE N(5)-MONOOXYGENASE-RELATED"/>
    <property type="match status" value="1"/>
</dbReference>
<dbReference type="PRINTS" id="PR00411">
    <property type="entry name" value="PNDRDTASEI"/>
</dbReference>
<dbReference type="GO" id="GO:0004499">
    <property type="term" value="F:N,N-dimethylaniline monooxygenase activity"/>
    <property type="evidence" value="ECO:0007669"/>
    <property type="project" value="InterPro"/>
</dbReference>
<dbReference type="PANTHER" id="PTHR43098:SF3">
    <property type="entry name" value="L-ORNITHINE N(5)-MONOOXYGENASE-RELATED"/>
    <property type="match status" value="1"/>
</dbReference>
<proteinExistence type="inferred from homology"/>
<evidence type="ECO:0000256" key="5">
    <source>
        <dbReference type="ARBA" id="ARBA00022857"/>
    </source>
</evidence>
<comment type="cofactor">
    <cofactor evidence="1">
        <name>FAD</name>
        <dbReference type="ChEBI" id="CHEBI:57692"/>
    </cofactor>
</comment>
<dbReference type="InterPro" id="IPR020946">
    <property type="entry name" value="Flavin_mOase-like"/>
</dbReference>
<dbReference type="GeneID" id="34585937"/>
<dbReference type="GO" id="GO:0050660">
    <property type="term" value="F:flavin adenine dinucleotide binding"/>
    <property type="evidence" value="ECO:0007669"/>
    <property type="project" value="InterPro"/>
</dbReference>
<keyword evidence="10" id="KW-1185">Reference proteome</keyword>
<dbReference type="PROSITE" id="PS51257">
    <property type="entry name" value="PROKAR_LIPOPROTEIN"/>
    <property type="match status" value="1"/>
</dbReference>
<protein>
    <recommendedName>
        <fullName evidence="11">FAD/NAD(P)-binding domain-containing protein</fullName>
    </recommendedName>
</protein>